<feature type="non-terminal residue" evidence="2">
    <location>
        <position position="1"/>
    </location>
</feature>
<evidence type="ECO:0000313" key="2">
    <source>
        <dbReference type="EMBL" id="KKK50282.1"/>
    </source>
</evidence>
<keyword evidence="1" id="KW-0812">Transmembrane</keyword>
<dbReference type="Pfam" id="PF01790">
    <property type="entry name" value="LGT"/>
    <property type="match status" value="1"/>
</dbReference>
<feature type="transmembrane region" description="Helical" evidence="1">
    <location>
        <begin position="79"/>
        <end position="100"/>
    </location>
</feature>
<dbReference type="EMBL" id="LAZR01068099">
    <property type="protein sequence ID" value="KKK50282.1"/>
    <property type="molecule type" value="Genomic_DNA"/>
</dbReference>
<keyword evidence="1" id="KW-1133">Transmembrane helix</keyword>
<name>A0A0F8W0S8_9ZZZZ</name>
<evidence type="ECO:0008006" key="3">
    <source>
        <dbReference type="Google" id="ProtNLM"/>
    </source>
</evidence>
<dbReference type="GO" id="GO:0042158">
    <property type="term" value="P:lipoprotein biosynthetic process"/>
    <property type="evidence" value="ECO:0007669"/>
    <property type="project" value="InterPro"/>
</dbReference>
<sequence>LIKLFLKPVPIKQALDLFVLTFCLFSIMVRTVCFFNGCCFGEICNEWYCLSYPKSSSVWAHQVSHGDIRFSSTESLAVFPAHLLILGLEILTLTALTWLYRYRQFDGQVAIGFLVLQGACKAVAESYKISSGLELQMAAIATGSIGIMFIMATWRQWIPTNMHIR</sequence>
<organism evidence="2">
    <name type="scientific">marine sediment metagenome</name>
    <dbReference type="NCBI Taxonomy" id="412755"/>
    <lineage>
        <taxon>unclassified sequences</taxon>
        <taxon>metagenomes</taxon>
        <taxon>ecological metagenomes</taxon>
    </lineage>
</organism>
<feature type="transmembrane region" description="Helical" evidence="1">
    <location>
        <begin position="136"/>
        <end position="154"/>
    </location>
</feature>
<protein>
    <recommendedName>
        <fullName evidence="3">Prolipoprotein diacylglyceryl transferase</fullName>
    </recommendedName>
</protein>
<keyword evidence="1" id="KW-0472">Membrane</keyword>
<gene>
    <name evidence="2" type="ORF">LCGC14_3126590</name>
</gene>
<evidence type="ECO:0000256" key="1">
    <source>
        <dbReference type="SAM" id="Phobius"/>
    </source>
</evidence>
<reference evidence="2" key="1">
    <citation type="journal article" date="2015" name="Nature">
        <title>Complex archaea that bridge the gap between prokaryotes and eukaryotes.</title>
        <authorList>
            <person name="Spang A."/>
            <person name="Saw J.H."/>
            <person name="Jorgensen S.L."/>
            <person name="Zaremba-Niedzwiedzka K."/>
            <person name="Martijn J."/>
            <person name="Lind A.E."/>
            <person name="van Eijk R."/>
            <person name="Schleper C."/>
            <person name="Guy L."/>
            <person name="Ettema T.J."/>
        </authorList>
    </citation>
    <scope>NUCLEOTIDE SEQUENCE</scope>
</reference>
<proteinExistence type="predicted"/>
<dbReference type="GO" id="GO:0008961">
    <property type="term" value="F:phosphatidylglycerol-prolipoprotein diacylglyceryl transferase activity"/>
    <property type="evidence" value="ECO:0007669"/>
    <property type="project" value="InterPro"/>
</dbReference>
<accession>A0A0F8W0S8</accession>
<comment type="caution">
    <text evidence="2">The sequence shown here is derived from an EMBL/GenBank/DDBJ whole genome shotgun (WGS) entry which is preliminary data.</text>
</comment>
<dbReference type="GO" id="GO:0005886">
    <property type="term" value="C:plasma membrane"/>
    <property type="evidence" value="ECO:0007669"/>
    <property type="project" value="InterPro"/>
</dbReference>
<dbReference type="AlphaFoldDB" id="A0A0F8W0S8"/>
<dbReference type="InterPro" id="IPR001640">
    <property type="entry name" value="Lgt"/>
</dbReference>